<keyword evidence="3" id="KW-1185">Reference proteome</keyword>
<dbReference type="EMBL" id="CP016174">
    <property type="protein sequence ID" value="ANN18282.1"/>
    <property type="molecule type" value="Genomic_DNA"/>
</dbReference>
<dbReference type="STRING" id="31958.SD37_23350"/>
<dbReference type="Pfam" id="PF09849">
    <property type="entry name" value="DUF2076"/>
    <property type="match status" value="1"/>
</dbReference>
<evidence type="ECO:0000313" key="3">
    <source>
        <dbReference type="Proteomes" id="UP000093695"/>
    </source>
</evidence>
<dbReference type="InterPro" id="IPR018648">
    <property type="entry name" value="DUF2076"/>
</dbReference>
<organism evidence="2 3">
    <name type="scientific">Amycolatopsis orientalis</name>
    <name type="common">Nocardia orientalis</name>
    <dbReference type="NCBI Taxonomy" id="31958"/>
    <lineage>
        <taxon>Bacteria</taxon>
        <taxon>Bacillati</taxon>
        <taxon>Actinomycetota</taxon>
        <taxon>Actinomycetes</taxon>
        <taxon>Pseudonocardiales</taxon>
        <taxon>Pseudonocardiaceae</taxon>
        <taxon>Amycolatopsis</taxon>
    </lineage>
</organism>
<sequence length="184" mass="19118">MEYEDRQLILGLADRLRQARPVHKDPEVADLIARQIAGQPDALYLLVGAVLMQEDALRNAKTRIAELERSAPYQDPYGNHRDPYGAQRDPYGQAPAQSGGGFFSGMFGRGRDTGPAAGEAPQGRPGGGGFLKTAAAAAAGVAGGGLLLGGLTGAFSGHEASAGEQQHHGGQDDGMDHGGGDDQW</sequence>
<feature type="compositionally biased region" description="Basic and acidic residues" evidence="1">
    <location>
        <begin position="165"/>
        <end position="184"/>
    </location>
</feature>
<evidence type="ECO:0008006" key="4">
    <source>
        <dbReference type="Google" id="ProtNLM"/>
    </source>
</evidence>
<dbReference type="RefSeq" id="WP_052675082.1">
    <property type="nucleotide sequence ID" value="NZ_CP016174.1"/>
</dbReference>
<dbReference type="Proteomes" id="UP000093695">
    <property type="component" value="Chromosome"/>
</dbReference>
<protein>
    <recommendedName>
        <fullName evidence="4">DUF2076 domain-containing protein</fullName>
    </recommendedName>
</protein>
<evidence type="ECO:0000256" key="1">
    <source>
        <dbReference type="SAM" id="MobiDB-lite"/>
    </source>
</evidence>
<name>A0A193C1C9_AMYOR</name>
<feature type="compositionally biased region" description="Low complexity" evidence="1">
    <location>
        <begin position="114"/>
        <end position="123"/>
    </location>
</feature>
<dbReference type="KEGG" id="aori:SD37_23350"/>
<gene>
    <name evidence="2" type="ORF">SD37_23350</name>
</gene>
<dbReference type="AlphaFoldDB" id="A0A193C1C9"/>
<evidence type="ECO:0000313" key="2">
    <source>
        <dbReference type="EMBL" id="ANN18282.1"/>
    </source>
</evidence>
<dbReference type="eggNOG" id="COG3416">
    <property type="taxonomic scope" value="Bacteria"/>
</dbReference>
<proteinExistence type="predicted"/>
<reference evidence="2 3" key="1">
    <citation type="journal article" date="2015" name="Genome Announc.">
        <title>Draft Genome Sequence of Norvancomycin-Producing Strain Amycolatopsis orientalis CPCC200066.</title>
        <authorList>
            <person name="Lei X."/>
            <person name="Yuan F."/>
            <person name="Shi Y."/>
            <person name="Li X."/>
            <person name="Wang L."/>
            <person name="Hong B."/>
        </authorList>
    </citation>
    <scope>NUCLEOTIDE SEQUENCE [LARGE SCALE GENOMIC DNA]</scope>
    <source>
        <strain evidence="2 3">B-37</strain>
    </source>
</reference>
<feature type="region of interest" description="Disordered" evidence="1">
    <location>
        <begin position="71"/>
        <end position="128"/>
    </location>
</feature>
<feature type="region of interest" description="Disordered" evidence="1">
    <location>
        <begin position="157"/>
        <end position="184"/>
    </location>
</feature>
<accession>A0A193C1C9</accession>